<dbReference type="InterPro" id="IPR004843">
    <property type="entry name" value="Calcineurin-like_PHP"/>
</dbReference>
<dbReference type="Gene3D" id="3.60.21.10">
    <property type="match status" value="1"/>
</dbReference>
<gene>
    <name evidence="2" type="ORF">C471_12991</name>
</gene>
<dbReference type="AlphaFoldDB" id="M0DRD9"/>
<dbReference type="EMBL" id="AOJE01000062">
    <property type="protein sequence ID" value="ELZ37403.1"/>
    <property type="molecule type" value="Genomic_DNA"/>
</dbReference>
<protein>
    <submittedName>
        <fullName evidence="2">Metallophosphoesterase</fullName>
    </submittedName>
</protein>
<dbReference type="Proteomes" id="UP000011514">
    <property type="component" value="Unassembled WGS sequence"/>
</dbReference>
<dbReference type="InterPro" id="IPR024173">
    <property type="entry name" value="Pesterase_MJ0037-like"/>
</dbReference>
<comment type="caution">
    <text evidence="2">The sequence shown here is derived from an EMBL/GenBank/DDBJ whole genome shotgun (WGS) entry which is preliminary data.</text>
</comment>
<dbReference type="PANTHER" id="PTHR39323">
    <property type="entry name" value="BLR1149 PROTEIN"/>
    <property type="match status" value="1"/>
</dbReference>
<organism evidence="2 3">
    <name type="scientific">Halorubrum saccharovorum DSM 1137</name>
    <dbReference type="NCBI Taxonomy" id="1227484"/>
    <lineage>
        <taxon>Archaea</taxon>
        <taxon>Methanobacteriati</taxon>
        <taxon>Methanobacteriota</taxon>
        <taxon>Stenosarchaea group</taxon>
        <taxon>Halobacteria</taxon>
        <taxon>Halobacteriales</taxon>
        <taxon>Haloferacaceae</taxon>
        <taxon>Halorubrum</taxon>
    </lineage>
</organism>
<reference evidence="2 3" key="1">
    <citation type="journal article" date="2014" name="PLoS Genet.">
        <title>Phylogenetically driven sequencing of extremely halophilic archaea reveals strategies for static and dynamic osmo-response.</title>
        <authorList>
            <person name="Becker E.A."/>
            <person name="Seitzer P.M."/>
            <person name="Tritt A."/>
            <person name="Larsen D."/>
            <person name="Krusor M."/>
            <person name="Yao A.I."/>
            <person name="Wu D."/>
            <person name="Madern D."/>
            <person name="Eisen J.A."/>
            <person name="Darling A.E."/>
            <person name="Facciotti M.T."/>
        </authorList>
    </citation>
    <scope>NUCLEOTIDE SEQUENCE [LARGE SCALE GENOMIC DNA]</scope>
    <source>
        <strain evidence="2 3">DSM 1137</strain>
    </source>
</reference>
<dbReference type="eggNOG" id="arCOG01150">
    <property type="taxonomic scope" value="Archaea"/>
</dbReference>
<evidence type="ECO:0000313" key="2">
    <source>
        <dbReference type="EMBL" id="ELZ37403.1"/>
    </source>
</evidence>
<keyword evidence="3" id="KW-1185">Reference proteome</keyword>
<dbReference type="PANTHER" id="PTHR39323:SF1">
    <property type="entry name" value="BLR1149 PROTEIN"/>
    <property type="match status" value="1"/>
</dbReference>
<accession>M0DRD9</accession>
<dbReference type="GO" id="GO:0016787">
    <property type="term" value="F:hydrolase activity"/>
    <property type="evidence" value="ECO:0007669"/>
    <property type="project" value="InterPro"/>
</dbReference>
<dbReference type="PIRSF" id="PIRSF000887">
    <property type="entry name" value="Pesterase_MJ0037"/>
    <property type="match status" value="1"/>
</dbReference>
<sequence>MAPAAPPAVEPVVGEPAAVADLGGERALLVADVHAGIEVGLRYERGVELDSHADERRERLCALVAETDADRLVVLGDLAHRIAAPDGDEREELAELIRAVTDRVPMTLVEGNHDGGVAEAFADDLDVIGSGGGLLSGGDLLSGAGDASDDGTAADTGVGVLHGHTWPDPALLDADVVCMGHEHPQVRLEDAVGGSRVERAWLRGTLDPAAFVESGEADTVAGADPPELVVFPAFNDRSGGTWVNVDGQSFLAPFLPDALPSGDAYLLDGTRLGDYRRV</sequence>
<proteinExistence type="predicted"/>
<evidence type="ECO:0000259" key="1">
    <source>
        <dbReference type="Pfam" id="PF00149"/>
    </source>
</evidence>
<dbReference type="InterPro" id="IPR029052">
    <property type="entry name" value="Metallo-depent_PP-like"/>
</dbReference>
<dbReference type="SUPFAM" id="SSF56300">
    <property type="entry name" value="Metallo-dependent phosphatases"/>
    <property type="match status" value="1"/>
</dbReference>
<dbReference type="RefSeq" id="WP_004049634.1">
    <property type="nucleotide sequence ID" value="NZ_AOJE01000062.1"/>
</dbReference>
<dbReference type="CDD" id="cd07391">
    <property type="entry name" value="MPP_PF1019"/>
    <property type="match status" value="1"/>
</dbReference>
<dbReference type="Pfam" id="PF00149">
    <property type="entry name" value="Metallophos"/>
    <property type="match status" value="1"/>
</dbReference>
<feature type="domain" description="Calcineurin-like phosphoesterase" evidence="1">
    <location>
        <begin position="27"/>
        <end position="184"/>
    </location>
</feature>
<dbReference type="PATRIC" id="fig|1227484.4.peg.2560"/>
<name>M0DRD9_9EURY</name>
<dbReference type="OrthoDB" id="10013at2157"/>
<dbReference type="STRING" id="1227484.C471_12991"/>
<evidence type="ECO:0000313" key="3">
    <source>
        <dbReference type="Proteomes" id="UP000011514"/>
    </source>
</evidence>